<comment type="function">
    <text evidence="11">Involved in coproporphyrin-dependent heme b biosynthesis. Catalyzes the oxidation of coproporphyrinogen III to coproporphyrin III.</text>
</comment>
<evidence type="ECO:0000313" key="15">
    <source>
        <dbReference type="EMBL" id="SUM88252.1"/>
    </source>
</evidence>
<dbReference type="EMBL" id="POVK01000042">
    <property type="protein sequence ID" value="NHA34913.1"/>
    <property type="molecule type" value="Genomic_DNA"/>
</dbReference>
<evidence type="ECO:0000256" key="3">
    <source>
        <dbReference type="ARBA" id="ARBA00004744"/>
    </source>
</evidence>
<dbReference type="InterPro" id="IPR036188">
    <property type="entry name" value="FAD/NAD-bd_sf"/>
</dbReference>
<evidence type="ECO:0000256" key="8">
    <source>
        <dbReference type="ARBA" id="ARBA00022827"/>
    </source>
</evidence>
<dbReference type="Proteomes" id="UP000572988">
    <property type="component" value="Unassembled WGS sequence"/>
</dbReference>
<evidence type="ECO:0000313" key="13">
    <source>
        <dbReference type="EMBL" id="CAD7359391.1"/>
    </source>
</evidence>
<reference evidence="14 17" key="1">
    <citation type="submission" date="2018-01" db="EMBL/GenBank/DDBJ databases">
        <title>Complete genome sequence of Staphylococcus Scheliferi isolated from human.</title>
        <authorList>
            <person name="Abouelkhair M.A."/>
            <person name="Bemis D.A."/>
            <person name="Kania S.A."/>
        </authorList>
    </citation>
    <scope>NUCLEOTIDE SEQUENCE [LARGE SCALE GENOMIC DNA]</scope>
    <source>
        <strain evidence="14 17">ATCC 43808</strain>
    </source>
</reference>
<comment type="similarity">
    <text evidence="4 11">Belongs to the protoporphyrinogen/coproporphyrinogen oxidase family. Coproporphyrinogen III oxidase subfamily.</text>
</comment>
<keyword evidence="11" id="KW-0963">Cytoplasm</keyword>
<keyword evidence="9 11" id="KW-0560">Oxidoreductase</keyword>
<comment type="subcellular location">
    <subcellularLocation>
        <location evidence="11">Cytoplasm</location>
    </subcellularLocation>
</comment>
<dbReference type="GO" id="GO:0006783">
    <property type="term" value="P:heme biosynthetic process"/>
    <property type="evidence" value="ECO:0007669"/>
    <property type="project" value="UniProtKB-UniRule"/>
</dbReference>
<comment type="pathway">
    <text evidence="3 11">Porphyrin-containing compound metabolism; protoheme biosynthesis.</text>
</comment>
<comment type="cofactor">
    <cofactor evidence="2 11">
        <name>FAD</name>
        <dbReference type="ChEBI" id="CHEBI:57692"/>
    </cofactor>
</comment>
<comment type="catalytic activity">
    <reaction evidence="1">
        <text>coproporphyrinogen III + 3 O2 = coproporphyrin III + 3 H2O2</text>
        <dbReference type="Rhea" id="RHEA:43436"/>
        <dbReference type="ChEBI" id="CHEBI:15379"/>
        <dbReference type="ChEBI" id="CHEBI:16240"/>
        <dbReference type="ChEBI" id="CHEBI:57309"/>
        <dbReference type="ChEBI" id="CHEBI:131725"/>
        <dbReference type="EC" id="1.3.3.15"/>
    </reaction>
    <physiologicalReaction direction="left-to-right" evidence="1">
        <dbReference type="Rhea" id="RHEA:43437"/>
    </physiologicalReaction>
</comment>
<keyword evidence="17" id="KW-1185">Reference proteome</keyword>
<gene>
    <name evidence="15" type="primary">hemG</name>
    <name evidence="14" type="ORF">C1O36_10605</name>
    <name evidence="15" type="ORF">NCTC12218_01026</name>
</gene>
<evidence type="ECO:0000256" key="10">
    <source>
        <dbReference type="ARBA" id="ARBA00023133"/>
    </source>
</evidence>
<protein>
    <recommendedName>
        <fullName evidence="6 11">Coproporphyrinogen III oxidase</fullName>
        <ecNumber evidence="5 11">1.3.3.15</ecNumber>
    </recommendedName>
</protein>
<dbReference type="Proteomes" id="UP000264146">
    <property type="component" value="Chromosome"/>
</dbReference>
<evidence type="ECO:0000313" key="17">
    <source>
        <dbReference type="Proteomes" id="UP000572988"/>
    </source>
</evidence>
<evidence type="ECO:0000256" key="7">
    <source>
        <dbReference type="ARBA" id="ARBA00022630"/>
    </source>
</evidence>
<proteinExistence type="inferred from homology"/>
<dbReference type="SUPFAM" id="SSF54373">
    <property type="entry name" value="FAD-linked reductases, C-terminal domain"/>
    <property type="match status" value="1"/>
</dbReference>
<dbReference type="PANTHER" id="PTHR42923">
    <property type="entry name" value="PROTOPORPHYRINOGEN OXIDASE"/>
    <property type="match status" value="1"/>
</dbReference>
<evidence type="ECO:0000313" key="16">
    <source>
        <dbReference type="Proteomes" id="UP000264146"/>
    </source>
</evidence>
<dbReference type="InterPro" id="IPR004572">
    <property type="entry name" value="Protoporphyrinogen_oxidase"/>
</dbReference>
<evidence type="ECO:0000256" key="6">
    <source>
        <dbReference type="ARBA" id="ARBA00019046"/>
    </source>
</evidence>
<dbReference type="EMBL" id="UHEF01000001">
    <property type="protein sequence ID" value="SUM88252.1"/>
    <property type="molecule type" value="Genomic_DNA"/>
</dbReference>
<dbReference type="AlphaFoldDB" id="A0A7Z7QPD5"/>
<dbReference type="UniPathway" id="UPA00252"/>
<dbReference type="InterPro" id="IPR002937">
    <property type="entry name" value="Amino_oxidase"/>
</dbReference>
<dbReference type="PANTHER" id="PTHR42923:SF3">
    <property type="entry name" value="PROTOPORPHYRINOGEN OXIDASE"/>
    <property type="match status" value="1"/>
</dbReference>
<feature type="domain" description="Amine oxidase" evidence="12">
    <location>
        <begin position="11"/>
        <end position="459"/>
    </location>
</feature>
<sequence length="468" mass="52652">MTKVAIVGAGITGLASAYFIKSQYPHVEITVYEATDRAGGKVKTVQRDGYTIELGPESYLGRKTIMTEVAKSIGMSDEDIVTNETGQSYIYAHNQLYPIPGGSILGVPTDLKPFMLTKLISFKGKLRALKDLSLKPIAMEDENDISVGHFFRARLGDEMLENLIEPLLSGIYGTDIDQLSLMSTFPNFKALEEKHGSIIKGMQQVKKERQQLAHHNHKGPQGQFKQFKNGLNDFINQLESWLVNHDVNFEYETKVHDLVATQKGYFVELAQEERVFYDGVIVTTPHQSFRDWFSSDPTFDYFYQLQASSVATIVFAFDEKNIKNTYNGTGFVIARTSQTDITACTWTTKKWPHTTPEGKVLIRAYIGKPGDNIVNEKSDDELVAIAKKDLSQMMTFYGEPDFTIVNKMPYASPQYHVGHIGKIKEIQQHIYENYPHLQITGAPFEAVGLPDCIQQAKDAVSKLLPRLV</sequence>
<organism evidence="15">
    <name type="scientific">Staphylococcus schleiferi</name>
    <dbReference type="NCBI Taxonomy" id="1295"/>
    <lineage>
        <taxon>Bacteria</taxon>
        <taxon>Bacillati</taxon>
        <taxon>Bacillota</taxon>
        <taxon>Bacilli</taxon>
        <taxon>Bacillales</taxon>
        <taxon>Staphylococcaceae</taxon>
        <taxon>Staphylococcus</taxon>
    </lineage>
</organism>
<name>A0A7Z7QPD5_STASC</name>
<evidence type="ECO:0000259" key="12">
    <source>
        <dbReference type="Pfam" id="PF01593"/>
    </source>
</evidence>
<dbReference type="NCBIfam" id="TIGR00562">
    <property type="entry name" value="proto_IX_ox"/>
    <property type="match status" value="1"/>
</dbReference>
<keyword evidence="10 11" id="KW-0350">Heme biosynthesis</keyword>
<dbReference type="GO" id="GO:0004729">
    <property type="term" value="F:oxygen-dependent protoporphyrinogen oxidase activity"/>
    <property type="evidence" value="ECO:0007669"/>
    <property type="project" value="UniProtKB-UniRule"/>
</dbReference>
<evidence type="ECO:0000256" key="11">
    <source>
        <dbReference type="RuleBase" id="RU364052"/>
    </source>
</evidence>
<dbReference type="Pfam" id="PF01593">
    <property type="entry name" value="Amino_oxidase"/>
    <property type="match status" value="1"/>
</dbReference>
<keyword evidence="7 11" id="KW-0285">Flavoprotein</keyword>
<dbReference type="EMBL" id="LR962863">
    <property type="protein sequence ID" value="CAD7359391.1"/>
    <property type="molecule type" value="Genomic_DNA"/>
</dbReference>
<accession>A0A7Z7QPD5</accession>
<dbReference type="Gene3D" id="3.50.50.60">
    <property type="entry name" value="FAD/NAD(P)-binding domain"/>
    <property type="match status" value="1"/>
</dbReference>
<dbReference type="SUPFAM" id="SSF51905">
    <property type="entry name" value="FAD/NAD(P)-binding domain"/>
    <property type="match status" value="1"/>
</dbReference>
<dbReference type="Gene3D" id="1.10.3110.10">
    <property type="entry name" value="protoporphyrinogen ix oxidase, domain 3"/>
    <property type="match status" value="1"/>
</dbReference>
<evidence type="ECO:0000313" key="14">
    <source>
        <dbReference type="EMBL" id="NHA34913.1"/>
    </source>
</evidence>
<dbReference type="Gene3D" id="3.90.660.20">
    <property type="entry name" value="Protoporphyrinogen oxidase, mitochondrial, domain 2"/>
    <property type="match status" value="1"/>
</dbReference>
<reference evidence="13 16" key="3">
    <citation type="submission" date="2020-11" db="EMBL/GenBank/DDBJ databases">
        <authorList>
            <consortium name="Pathogen Informatics"/>
        </authorList>
    </citation>
    <scope>NUCLEOTIDE SEQUENCE [LARGE SCALE GENOMIC DNA]</scope>
    <source>
        <strain evidence="13 16">NCTC12218</strain>
    </source>
</reference>
<keyword evidence="8 11" id="KW-0274">FAD</keyword>
<evidence type="ECO:0000256" key="2">
    <source>
        <dbReference type="ARBA" id="ARBA00001974"/>
    </source>
</evidence>
<evidence type="ECO:0000256" key="5">
    <source>
        <dbReference type="ARBA" id="ARBA00012402"/>
    </source>
</evidence>
<dbReference type="RefSeq" id="WP_126496452.1">
    <property type="nucleotide sequence ID" value="NZ_CALYEJ010000039.1"/>
</dbReference>
<dbReference type="NCBIfam" id="NF008845">
    <property type="entry name" value="PRK11883.1-5"/>
    <property type="match status" value="1"/>
</dbReference>
<evidence type="ECO:0000256" key="4">
    <source>
        <dbReference type="ARBA" id="ARBA00008310"/>
    </source>
</evidence>
<reference evidence="15" key="2">
    <citation type="submission" date="2018-06" db="EMBL/GenBank/DDBJ databases">
        <authorList>
            <consortium name="Pathogen Informatics"/>
            <person name="Doyle S."/>
        </authorList>
    </citation>
    <scope>NUCLEOTIDE SEQUENCE [LARGE SCALE GENOMIC DNA]</scope>
    <source>
        <strain evidence="15">NCTC12218</strain>
    </source>
</reference>
<evidence type="ECO:0000256" key="9">
    <source>
        <dbReference type="ARBA" id="ARBA00023002"/>
    </source>
</evidence>
<evidence type="ECO:0000256" key="1">
    <source>
        <dbReference type="ARBA" id="ARBA00001755"/>
    </source>
</evidence>
<dbReference type="EC" id="1.3.3.15" evidence="5 11"/>
<dbReference type="InterPro" id="IPR050464">
    <property type="entry name" value="Zeta_carotene_desat/Oxidored"/>
</dbReference>
<dbReference type="GO" id="GO:0005737">
    <property type="term" value="C:cytoplasm"/>
    <property type="evidence" value="ECO:0007669"/>
    <property type="project" value="UniProtKB-SubCell"/>
</dbReference>